<dbReference type="RefSeq" id="WP_155323841.1">
    <property type="nucleotide sequence ID" value="NZ_AP021876.1"/>
</dbReference>
<dbReference type="EMBL" id="AP021876">
    <property type="protein sequence ID" value="BBO83696.1"/>
    <property type="molecule type" value="Genomic_DNA"/>
</dbReference>
<dbReference type="AlphaFoldDB" id="A0A5K7ZTZ3"/>
<evidence type="ECO:0000313" key="1">
    <source>
        <dbReference type="EMBL" id="BBO83696.1"/>
    </source>
</evidence>
<dbReference type="Proteomes" id="UP000425960">
    <property type="component" value="Chromosome"/>
</dbReference>
<protein>
    <submittedName>
        <fullName evidence="1">Uncharacterized protein</fullName>
    </submittedName>
</protein>
<proteinExistence type="predicted"/>
<name>A0A5K7ZTZ3_9BACT</name>
<evidence type="ECO:0000313" key="2">
    <source>
        <dbReference type="Proteomes" id="UP000425960"/>
    </source>
</evidence>
<organism evidence="1 2">
    <name type="scientific">Desulfosarcina ovata subsp. sediminis</name>
    <dbReference type="NCBI Taxonomy" id="885957"/>
    <lineage>
        <taxon>Bacteria</taxon>
        <taxon>Pseudomonadati</taxon>
        <taxon>Thermodesulfobacteriota</taxon>
        <taxon>Desulfobacteria</taxon>
        <taxon>Desulfobacterales</taxon>
        <taxon>Desulfosarcinaceae</taxon>
        <taxon>Desulfosarcina</taxon>
    </lineage>
</organism>
<accession>A0A5K7ZTZ3</accession>
<reference evidence="1 2" key="1">
    <citation type="submission" date="2019-11" db="EMBL/GenBank/DDBJ databases">
        <title>Comparative genomics of hydrocarbon-degrading Desulfosarcina strains.</title>
        <authorList>
            <person name="Watanabe M."/>
            <person name="Kojima H."/>
            <person name="Fukui M."/>
        </authorList>
    </citation>
    <scope>NUCLEOTIDE SEQUENCE [LARGE SCALE GENOMIC DNA]</scope>
    <source>
        <strain evidence="1 2">28bB2T</strain>
    </source>
</reference>
<sequence length="66" mass="7217">MELLVIKSGSRYLRVKDDDCTAVGLDKASVFPMAMLETVKAHLAAARAHGFPEAVIFRLTLTETPL</sequence>
<dbReference type="KEGG" id="dov:DSCO28_42620"/>
<gene>
    <name evidence="1" type="ORF">DSCO28_42620</name>
</gene>